<dbReference type="RefSeq" id="WP_057839997.1">
    <property type="nucleotide sequence ID" value="NZ_LLXZ01000205.1"/>
</dbReference>
<dbReference type="PIRSF" id="PIRSF017082">
    <property type="entry name" value="YflP"/>
    <property type="match status" value="1"/>
</dbReference>
<dbReference type="EMBL" id="LLXZ01000205">
    <property type="protein sequence ID" value="KRQ95711.1"/>
    <property type="molecule type" value="Genomic_DNA"/>
</dbReference>
<dbReference type="InterPro" id="IPR005064">
    <property type="entry name" value="BUG"/>
</dbReference>
<comment type="caution">
    <text evidence="2">The sequence shown here is derived from an EMBL/GenBank/DDBJ whole genome shotgun (WGS) entry which is preliminary data.</text>
</comment>
<reference evidence="2 3" key="1">
    <citation type="submission" date="2014-03" db="EMBL/GenBank/DDBJ databases">
        <title>Bradyrhizobium valentinum sp. nov., isolated from effective nodules of Lupinus mariae-josephae, a lupine endemic of basic-lime soils in Eastern Spain.</title>
        <authorList>
            <person name="Duran D."/>
            <person name="Rey L."/>
            <person name="Navarro A."/>
            <person name="Busquets A."/>
            <person name="Imperial J."/>
            <person name="Ruiz-Argueso T."/>
        </authorList>
    </citation>
    <scope>NUCLEOTIDE SEQUENCE [LARGE SCALE GENOMIC DNA]</scope>
    <source>
        <strain evidence="2 3">PAC68</strain>
    </source>
</reference>
<protein>
    <recommendedName>
        <fullName evidence="4">ABC transporter substrate-binding protein</fullName>
    </recommendedName>
</protein>
<dbReference type="SUPFAM" id="SSF53850">
    <property type="entry name" value="Periplasmic binding protein-like II"/>
    <property type="match status" value="1"/>
</dbReference>
<proteinExistence type="inferred from homology"/>
<evidence type="ECO:0000256" key="1">
    <source>
        <dbReference type="ARBA" id="ARBA00006987"/>
    </source>
</evidence>
<dbReference type="PANTHER" id="PTHR42928">
    <property type="entry name" value="TRICARBOXYLATE-BINDING PROTEIN"/>
    <property type="match status" value="1"/>
</dbReference>
<organism evidence="2 3">
    <name type="scientific">Bradyrhizobium jicamae</name>
    <dbReference type="NCBI Taxonomy" id="280332"/>
    <lineage>
        <taxon>Bacteria</taxon>
        <taxon>Pseudomonadati</taxon>
        <taxon>Pseudomonadota</taxon>
        <taxon>Alphaproteobacteria</taxon>
        <taxon>Hyphomicrobiales</taxon>
        <taxon>Nitrobacteraceae</taxon>
        <taxon>Bradyrhizobium</taxon>
    </lineage>
</organism>
<dbReference type="AlphaFoldDB" id="A0A0R3KSS2"/>
<name>A0A0R3KSS2_9BRAD</name>
<sequence length="331" mass="34715">MIFDRLFRGKVLVLGVAIIAMVLAGVTSNAGAQPYPSRSITILVGYSAGGQADALARIIGKQLGENLKVSVVIENKTGANGMIAAQAAARSEPDGYTVLMVTDAMVTIDPHLATSNHFDLSTAMEPVVNVSWSPLLLAAANNVPANSVAELVALGKQKTQNLSFGSSGSSTPHRLAGEMLQKYGGFTMTHIPYKGTAASVNDLLGGQIPLLFGAPTAVEPLATAGKLKVLGVTSEKRYPLLPNVPAISETFPGFKIISYIGFMLPKKAPASVIAALNKEVNQILGTDTMRAWLDKQGMVAVGGTPDDFKRQIAVDYQARGELVRALGITAE</sequence>
<dbReference type="Gene3D" id="3.40.190.150">
    <property type="entry name" value="Bordetella uptake gene, domain 1"/>
    <property type="match status" value="1"/>
</dbReference>
<dbReference type="Gene3D" id="3.40.190.10">
    <property type="entry name" value="Periplasmic binding protein-like II"/>
    <property type="match status" value="1"/>
</dbReference>
<dbReference type="Proteomes" id="UP000050863">
    <property type="component" value="Unassembled WGS sequence"/>
</dbReference>
<dbReference type="Pfam" id="PF03401">
    <property type="entry name" value="TctC"/>
    <property type="match status" value="1"/>
</dbReference>
<dbReference type="OrthoDB" id="8202532at2"/>
<evidence type="ECO:0000313" key="2">
    <source>
        <dbReference type="EMBL" id="KRQ95711.1"/>
    </source>
</evidence>
<evidence type="ECO:0000313" key="3">
    <source>
        <dbReference type="Proteomes" id="UP000050863"/>
    </source>
</evidence>
<evidence type="ECO:0008006" key="4">
    <source>
        <dbReference type="Google" id="ProtNLM"/>
    </source>
</evidence>
<dbReference type="InterPro" id="IPR042100">
    <property type="entry name" value="Bug_dom1"/>
</dbReference>
<gene>
    <name evidence="2" type="ORF">CQ12_03785</name>
</gene>
<comment type="similarity">
    <text evidence="1">Belongs to the UPF0065 (bug) family.</text>
</comment>
<accession>A0A0R3KSS2</accession>
<dbReference type="STRING" id="280332.CQ12_03785"/>
<keyword evidence="3" id="KW-1185">Reference proteome</keyword>
<dbReference type="PANTHER" id="PTHR42928:SF5">
    <property type="entry name" value="BLR1237 PROTEIN"/>
    <property type="match status" value="1"/>
</dbReference>